<dbReference type="Pfam" id="PF02785">
    <property type="entry name" value="Biotin_carb_C"/>
    <property type="match status" value="1"/>
</dbReference>
<evidence type="ECO:0000256" key="3">
    <source>
        <dbReference type="ARBA" id="ARBA00022840"/>
    </source>
</evidence>
<dbReference type="Gene3D" id="3.30.470.20">
    <property type="entry name" value="ATP-grasp fold, B domain"/>
    <property type="match status" value="1"/>
</dbReference>
<name>A0A6P1DJ06_9NOCA</name>
<sequence length="77" mass="8179">RATALMLYLRTPTGGGGQQPVPLDALLLLIGGDRGGSKGDTIPADFDSMIAKIIAYGRDREEALGRLRRAVGETRVI</sequence>
<evidence type="ECO:0000259" key="4">
    <source>
        <dbReference type="PROSITE" id="PS50979"/>
    </source>
</evidence>
<evidence type="ECO:0000256" key="2">
    <source>
        <dbReference type="ARBA" id="ARBA00022741"/>
    </source>
</evidence>
<gene>
    <name evidence="5" type="ORF">GV789_28875</name>
</gene>
<keyword evidence="2" id="KW-0547">Nucleotide-binding</keyword>
<dbReference type="PROSITE" id="PS50979">
    <property type="entry name" value="BC"/>
    <property type="match status" value="1"/>
</dbReference>
<dbReference type="Proteomes" id="UP000468928">
    <property type="component" value="Unassembled WGS sequence"/>
</dbReference>
<dbReference type="EMBL" id="JAAGUZ010000244">
    <property type="protein sequence ID" value="NEW48382.1"/>
    <property type="molecule type" value="Genomic_DNA"/>
</dbReference>
<protein>
    <recommendedName>
        <fullName evidence="4">Biotin carboxylation domain-containing protein</fullName>
    </recommendedName>
</protein>
<proteinExistence type="predicted"/>
<feature type="domain" description="Biotin carboxylation" evidence="4">
    <location>
        <begin position="1"/>
        <end position="77"/>
    </location>
</feature>
<keyword evidence="1" id="KW-0436">Ligase</keyword>
<dbReference type="InterPro" id="IPR005482">
    <property type="entry name" value="Biotin_COase_C"/>
</dbReference>
<feature type="non-terminal residue" evidence="5">
    <location>
        <position position="1"/>
    </location>
</feature>
<dbReference type="GO" id="GO:0016874">
    <property type="term" value="F:ligase activity"/>
    <property type="evidence" value="ECO:0007669"/>
    <property type="project" value="UniProtKB-KW"/>
</dbReference>
<dbReference type="InterPro" id="IPR011764">
    <property type="entry name" value="Biotin_carboxylation_dom"/>
</dbReference>
<comment type="caution">
    <text evidence="5">The sequence shown here is derived from an EMBL/GenBank/DDBJ whole genome shotgun (WGS) entry which is preliminary data.</text>
</comment>
<dbReference type="SUPFAM" id="SSF51246">
    <property type="entry name" value="Rudiment single hybrid motif"/>
    <property type="match status" value="1"/>
</dbReference>
<keyword evidence="3" id="KW-0067">ATP-binding</keyword>
<organism evidence="5 6">
    <name type="scientific">Nocardia cyriacigeorgica</name>
    <dbReference type="NCBI Taxonomy" id="135487"/>
    <lineage>
        <taxon>Bacteria</taxon>
        <taxon>Bacillati</taxon>
        <taxon>Actinomycetota</taxon>
        <taxon>Actinomycetes</taxon>
        <taxon>Mycobacteriales</taxon>
        <taxon>Nocardiaceae</taxon>
        <taxon>Nocardia</taxon>
    </lineage>
</organism>
<evidence type="ECO:0000313" key="6">
    <source>
        <dbReference type="Proteomes" id="UP000468928"/>
    </source>
</evidence>
<accession>A0A6P1DJ06</accession>
<evidence type="ECO:0000256" key="1">
    <source>
        <dbReference type="ARBA" id="ARBA00022598"/>
    </source>
</evidence>
<feature type="non-terminal residue" evidence="5">
    <location>
        <position position="77"/>
    </location>
</feature>
<evidence type="ECO:0000313" key="5">
    <source>
        <dbReference type="EMBL" id="NEW48382.1"/>
    </source>
</evidence>
<dbReference type="InterPro" id="IPR011054">
    <property type="entry name" value="Rudment_hybrid_motif"/>
</dbReference>
<dbReference type="AlphaFoldDB" id="A0A6P1DJ06"/>
<dbReference type="SMART" id="SM00878">
    <property type="entry name" value="Biotin_carb_C"/>
    <property type="match status" value="1"/>
</dbReference>
<dbReference type="GO" id="GO:0005524">
    <property type="term" value="F:ATP binding"/>
    <property type="evidence" value="ECO:0007669"/>
    <property type="project" value="UniProtKB-KW"/>
</dbReference>
<reference evidence="5 6" key="1">
    <citation type="submission" date="2020-01" db="EMBL/GenBank/DDBJ databases">
        <title>Genetics and antimicrobial susceptibilities of Nocardia species isolated from the soil; a comparison with species isolated from humans.</title>
        <authorList>
            <person name="Carrasco G."/>
            <person name="Monzon S."/>
            <person name="Sansegundo M."/>
            <person name="Garcia E."/>
            <person name="Garrido N."/>
            <person name="Medina M.J."/>
            <person name="Villalon P."/>
            <person name="Ramirez-Arocha A.C."/>
            <person name="Jimenez P."/>
            <person name="Cuesta I."/>
            <person name="Valdezate S."/>
        </authorList>
    </citation>
    <scope>NUCLEOTIDE SEQUENCE [LARGE SCALE GENOMIC DNA]</scope>
    <source>
        <strain evidence="5 6">CNM20110639</strain>
    </source>
</reference>